<dbReference type="Proteomes" id="UP001234178">
    <property type="component" value="Unassembled WGS sequence"/>
</dbReference>
<dbReference type="InterPro" id="IPR021109">
    <property type="entry name" value="Peptidase_aspartic_dom_sf"/>
</dbReference>
<comment type="caution">
    <text evidence="4">The sequence shown here is derived from an EMBL/GenBank/DDBJ whole genome shotgun (WGS) entry which is preliminary data.</text>
</comment>
<keyword evidence="1" id="KW-0378">Hydrolase</keyword>
<dbReference type="CDD" id="cd00303">
    <property type="entry name" value="retropepsin_like"/>
    <property type="match status" value="1"/>
</dbReference>
<evidence type="ECO:0000259" key="3">
    <source>
        <dbReference type="PROSITE" id="PS50175"/>
    </source>
</evidence>
<proteinExistence type="predicted"/>
<protein>
    <recommendedName>
        <fullName evidence="3">Peptidase A2 domain-containing protein</fullName>
    </recommendedName>
</protein>
<dbReference type="InterPro" id="IPR001995">
    <property type="entry name" value="Peptidase_A2_cat"/>
</dbReference>
<dbReference type="Gene3D" id="2.40.70.10">
    <property type="entry name" value="Acid Proteases"/>
    <property type="match status" value="1"/>
</dbReference>
<evidence type="ECO:0000256" key="1">
    <source>
        <dbReference type="ARBA" id="ARBA00022801"/>
    </source>
</evidence>
<feature type="region of interest" description="Disordered" evidence="2">
    <location>
        <begin position="552"/>
        <end position="577"/>
    </location>
</feature>
<dbReference type="PROSITE" id="PS00141">
    <property type="entry name" value="ASP_PROTEASE"/>
    <property type="match status" value="1"/>
</dbReference>
<evidence type="ECO:0000256" key="2">
    <source>
        <dbReference type="SAM" id="MobiDB-lite"/>
    </source>
</evidence>
<dbReference type="PROSITE" id="PS50175">
    <property type="entry name" value="ASP_PROT_RETROV"/>
    <property type="match status" value="1"/>
</dbReference>
<feature type="region of interest" description="Disordered" evidence="2">
    <location>
        <begin position="151"/>
        <end position="171"/>
    </location>
</feature>
<keyword evidence="5" id="KW-1185">Reference proteome</keyword>
<feature type="domain" description="Peptidase A2" evidence="3">
    <location>
        <begin position="602"/>
        <end position="689"/>
    </location>
</feature>
<reference evidence="4 5" key="1">
    <citation type="journal article" date="2023" name="Nucleic Acids Res.">
        <title>The hologenome of Daphnia magna reveals possible DNA methylation and microbiome-mediated evolution of the host genome.</title>
        <authorList>
            <person name="Chaturvedi A."/>
            <person name="Li X."/>
            <person name="Dhandapani V."/>
            <person name="Marshall H."/>
            <person name="Kissane S."/>
            <person name="Cuenca-Cambronero M."/>
            <person name="Asole G."/>
            <person name="Calvet F."/>
            <person name="Ruiz-Romero M."/>
            <person name="Marangio P."/>
            <person name="Guigo R."/>
            <person name="Rago D."/>
            <person name="Mirbahai L."/>
            <person name="Eastwood N."/>
            <person name="Colbourne J.K."/>
            <person name="Zhou J."/>
            <person name="Mallon E."/>
            <person name="Orsini L."/>
        </authorList>
    </citation>
    <scope>NUCLEOTIDE SEQUENCE [LARGE SCALE GENOMIC DNA]</scope>
    <source>
        <strain evidence="4">LRV0_1</strain>
    </source>
</reference>
<name>A0ABR0ASS4_9CRUS</name>
<evidence type="ECO:0000313" key="5">
    <source>
        <dbReference type="Proteomes" id="UP001234178"/>
    </source>
</evidence>
<dbReference type="SUPFAM" id="SSF50630">
    <property type="entry name" value="Acid proteases"/>
    <property type="match status" value="1"/>
</dbReference>
<dbReference type="InterPro" id="IPR001969">
    <property type="entry name" value="Aspartic_peptidase_AS"/>
</dbReference>
<evidence type="ECO:0000313" key="4">
    <source>
        <dbReference type="EMBL" id="KAK4028173.1"/>
    </source>
</evidence>
<dbReference type="EMBL" id="JAOYFB010000038">
    <property type="protein sequence ID" value="KAK4028173.1"/>
    <property type="molecule type" value="Genomic_DNA"/>
</dbReference>
<organism evidence="4 5">
    <name type="scientific">Daphnia magna</name>
    <dbReference type="NCBI Taxonomy" id="35525"/>
    <lineage>
        <taxon>Eukaryota</taxon>
        <taxon>Metazoa</taxon>
        <taxon>Ecdysozoa</taxon>
        <taxon>Arthropoda</taxon>
        <taxon>Crustacea</taxon>
        <taxon>Branchiopoda</taxon>
        <taxon>Diplostraca</taxon>
        <taxon>Cladocera</taxon>
        <taxon>Anomopoda</taxon>
        <taxon>Daphniidae</taxon>
        <taxon>Daphnia</taxon>
    </lineage>
</organism>
<gene>
    <name evidence="4" type="ORF">OUZ56_017433</name>
</gene>
<feature type="region of interest" description="Disordered" evidence="2">
    <location>
        <begin position="325"/>
        <end position="354"/>
    </location>
</feature>
<accession>A0ABR0ASS4</accession>
<sequence>MPNKISKADTQWPKFEEDNDDVPDVMALVGQPLRTRDKPTMFSFHNPAGVYYDLGDQNCVELDSDSPHQSDIDLLDSNEIKELRNDDQWNEVLNMQVSSQDETVVEPLIGEETRELLSYNQLLEQARAITDLEKTTDRHCVLKTYYESTDSEYESVHSGEQQSRSESELVPQSLVTLETEEESSKNSVPIKIVRAEIHTQGDQIPLDCPKSNPSTTTITCPAVTHSQSSMNTQIPQSQLASTPCNYLPYQGLQSRKVSFTPASIVDQSNKIMQNKPSEETNQDMPIKIYVKELSRLMESGMDYEDASKAADCIVQHVLTNTKRCINSSQKTKPNGQPVFRTSSQPSYLTSTPLHTQPLALSGQSVKIPSMYNKQSNNGATPKYSVTSSIPKMNPLVMCPSKVNKTRCKQSVEFHNMQREPEENMRRYANRIRKAFHLAYPIKSTIDKATAFSREQIMMDRFLEGLSFDVQTRLNYKEFAIFEKLIEKAEMTAMAVEEAQVRSRLNAFQAKYVEPNREFTKVKEALDRLSSQVESNTHQKHLEENMEKMQRQLSTRRNGKLKTTDVSVGPLGGTKKKPRHHINSLAVKSTVPRIRIKIGNSVVKALFDTGAERSVISSTFFHKLKEGKELINFTKEVDVDLFSINDRRLVTEGTITVNFFVAEETPRQALRQKFIIVNGIVEDCVLGRDALWKHQFIYNGKQQSIYQVPEIDHFQETENPFVISKSLRIPPISTSLLETREEETHPFNPLNTCHFVRCCNILSGLSLEPYISTTPNRSLRVVAVNGTDKTIFLPRLTVLGTLHISRPSRKPVETMASISVASDPINTAAVESALPDIDEENKENLLLLLEQVS</sequence>